<dbReference type="AlphaFoldDB" id="A0A6L5Z0E2"/>
<comment type="caution">
    <text evidence="1">The sequence shown here is derived from an EMBL/GenBank/DDBJ whole genome shotgun (WGS) entry which is preliminary data.</text>
</comment>
<name>A0A6L5Z0E2_9RHOB</name>
<dbReference type="RefSeq" id="WP_154446256.1">
    <property type="nucleotide sequence ID" value="NZ_WIND01000005.1"/>
</dbReference>
<dbReference type="InterPro" id="IPR027266">
    <property type="entry name" value="TrmE/GcvT-like"/>
</dbReference>
<dbReference type="Gene3D" id="3.30.1360.120">
    <property type="entry name" value="Probable tRNA modification gtpase trme, domain 1"/>
    <property type="match status" value="1"/>
</dbReference>
<evidence type="ECO:0000313" key="1">
    <source>
        <dbReference type="EMBL" id="MSU89769.1"/>
    </source>
</evidence>
<organism evidence="1 2">
    <name type="scientific">Halovulum marinum</name>
    <dbReference type="NCBI Taxonomy" id="2662447"/>
    <lineage>
        <taxon>Bacteria</taxon>
        <taxon>Pseudomonadati</taxon>
        <taxon>Pseudomonadota</taxon>
        <taxon>Alphaproteobacteria</taxon>
        <taxon>Rhodobacterales</taxon>
        <taxon>Paracoccaceae</taxon>
        <taxon>Halovulum</taxon>
    </lineage>
</organism>
<dbReference type="InterPro" id="IPR007375">
    <property type="entry name" value="SoxG"/>
</dbReference>
<dbReference type="Pfam" id="PF04268">
    <property type="entry name" value="SoxG"/>
    <property type="match status" value="1"/>
</dbReference>
<dbReference type="Proteomes" id="UP000474957">
    <property type="component" value="Unassembled WGS sequence"/>
</dbReference>
<evidence type="ECO:0000313" key="2">
    <source>
        <dbReference type="Proteomes" id="UP000474957"/>
    </source>
</evidence>
<dbReference type="EMBL" id="WIND01000005">
    <property type="protein sequence ID" value="MSU89769.1"/>
    <property type="molecule type" value="Genomic_DNA"/>
</dbReference>
<dbReference type="SUPFAM" id="SSF103025">
    <property type="entry name" value="Folate-binding domain"/>
    <property type="match status" value="1"/>
</dbReference>
<keyword evidence="2" id="KW-1185">Reference proteome</keyword>
<dbReference type="Gene3D" id="3.30.70.1520">
    <property type="entry name" value="Heterotetrameric sarcosine oxidase"/>
    <property type="match status" value="1"/>
</dbReference>
<gene>
    <name evidence="1" type="ORF">GE300_09080</name>
</gene>
<protein>
    <submittedName>
        <fullName evidence="1">Sarcosine oxidase subunit gamma</fullName>
    </submittedName>
</protein>
<reference evidence="1 2" key="1">
    <citation type="submission" date="2019-10" db="EMBL/GenBank/DDBJ databases">
        <title>Cognatihalovulum marinum gen. nov. sp. nov., a new member of the family Rhodobacteraceae isolated from deep seawater of the Northwest Indian Ocean.</title>
        <authorList>
            <person name="Ruan C."/>
            <person name="Wang J."/>
            <person name="Zheng X."/>
            <person name="Song L."/>
            <person name="Zhu Y."/>
            <person name="Huang Y."/>
            <person name="Lu Z."/>
            <person name="Du W."/>
            <person name="Huang L."/>
            <person name="Dai X."/>
        </authorList>
    </citation>
    <scope>NUCLEOTIDE SEQUENCE [LARGE SCALE GENOMIC DNA]</scope>
    <source>
        <strain evidence="1 2">2CG4</strain>
    </source>
</reference>
<accession>A0A6L5Z0E2</accession>
<sequence>MSETRIIGPERRGMIALRGELGDAALGAVVTEVTGVAQPDVRRIAEDGDFALAWMSPDELLVLLPFEQAADTAAMLSSRLASVHHLAADVSDARSLFRIEGPGAREVLAKGAPVDLAPDRFGRGDFRRTRLGQVAAAFWMHEDAGFTLVCFRSVEDFVARWLARAAAPGAEVGLSD</sequence>
<proteinExistence type="predicted"/>